<dbReference type="PROSITE" id="PS51737">
    <property type="entry name" value="RECOMBINASE_DNA_BIND"/>
    <property type="match status" value="1"/>
</dbReference>
<dbReference type="RefSeq" id="WP_066088797.1">
    <property type="nucleotide sequence ID" value="NZ_LRVM01000007.1"/>
</dbReference>
<dbReference type="SMART" id="SM00857">
    <property type="entry name" value="Resolvase"/>
    <property type="match status" value="1"/>
</dbReference>
<dbReference type="InterPro" id="IPR050639">
    <property type="entry name" value="SSR_resolvase"/>
</dbReference>
<organism evidence="3 4">
    <name type="scientific">Anaerotignum neopropionicum</name>
    <dbReference type="NCBI Taxonomy" id="36847"/>
    <lineage>
        <taxon>Bacteria</taxon>
        <taxon>Bacillati</taxon>
        <taxon>Bacillota</taxon>
        <taxon>Clostridia</taxon>
        <taxon>Lachnospirales</taxon>
        <taxon>Anaerotignaceae</taxon>
        <taxon>Anaerotignum</taxon>
    </lineage>
</organism>
<dbReference type="AlphaFoldDB" id="A0A136WDA1"/>
<name>A0A136WDA1_9FIRM</name>
<protein>
    <submittedName>
        <fullName evidence="3">Recombinase</fullName>
    </submittedName>
</protein>
<dbReference type="Gene3D" id="3.40.50.1390">
    <property type="entry name" value="Resolvase, N-terminal catalytic domain"/>
    <property type="match status" value="1"/>
</dbReference>
<dbReference type="Pfam" id="PF07508">
    <property type="entry name" value="Recombinase"/>
    <property type="match status" value="1"/>
</dbReference>
<feature type="domain" description="Resolvase/invertase-type recombinase catalytic" evidence="1">
    <location>
        <begin position="23"/>
        <end position="174"/>
    </location>
</feature>
<dbReference type="STRING" id="36847.CLNEO_21890"/>
<dbReference type="Pfam" id="PF13408">
    <property type="entry name" value="Zn_ribbon_recom"/>
    <property type="match status" value="1"/>
</dbReference>
<dbReference type="GO" id="GO:0000150">
    <property type="term" value="F:DNA strand exchange activity"/>
    <property type="evidence" value="ECO:0007669"/>
    <property type="project" value="InterPro"/>
</dbReference>
<dbReference type="PANTHER" id="PTHR30461">
    <property type="entry name" value="DNA-INVERTASE FROM LAMBDOID PROPHAGE"/>
    <property type="match status" value="1"/>
</dbReference>
<dbReference type="InterPro" id="IPR036162">
    <property type="entry name" value="Resolvase-like_N_sf"/>
</dbReference>
<dbReference type="InterPro" id="IPR006119">
    <property type="entry name" value="Resolv_N"/>
</dbReference>
<dbReference type="InterPro" id="IPR011109">
    <property type="entry name" value="DNA_bind_recombinase_dom"/>
</dbReference>
<gene>
    <name evidence="3" type="ORF">CLNEO_21890</name>
</gene>
<dbReference type="InterPro" id="IPR025827">
    <property type="entry name" value="Zn_ribbon_recom_dom"/>
</dbReference>
<feature type="domain" description="Recombinase" evidence="2">
    <location>
        <begin position="182"/>
        <end position="321"/>
    </location>
</feature>
<dbReference type="Proteomes" id="UP000070539">
    <property type="component" value="Unassembled WGS sequence"/>
</dbReference>
<proteinExistence type="predicted"/>
<sequence length="549" mass="62739">MARKSRKNMGRAFEQKEETLTYNAAIYARLSVEDLEKGGPSIETQILIAQKFLEEQEDLHCVDIYIDNGQTGTNFNRPAFSRLMDDLQTGKVNCIIVKDLSRFGRNYLDTGNYLENIFPKMGVRFISVTDKFDSNLVDNQTALMVSLKAILHDSYAKDISKKVSTAIAVKKKSGKFMSRITPYGYAHAKNDKYQLEIQKEQAEIVKKIYRWCLEGVGSAAIARRLNDMGVPTKGRIRFLEGYVDGKDTSLWHGSTVLNILKNPCYFGCLVERKTQGALCTGGITKVIPKEKWNMIENTHEPIITKEVFEKVQDVLRQSALQKNMKRQKNVSKQRTENVFRGLLRCGECGSVLQRDGGYYPKDGAQIRYSYNCPRKYLKVGGCAISAIGEQELREAVFQVCRCQLALFLDCREMNNQDFCGAKSNKMSKEREGVPLAKKENSKLIEKKMTEKESFWRNFLLTIKQKNCGMKMLEKSQNEGENGSNSFTFCGNEPEQFVKFKNPEQLTHEMCSFMIEKIIVNHNHYCLYFAYQWEYDKAVAALEKNAEGDG</sequence>
<dbReference type="OrthoDB" id="9769353at2"/>
<evidence type="ECO:0000259" key="2">
    <source>
        <dbReference type="PROSITE" id="PS51737"/>
    </source>
</evidence>
<evidence type="ECO:0000259" key="1">
    <source>
        <dbReference type="PROSITE" id="PS51736"/>
    </source>
</evidence>
<keyword evidence="4" id="KW-1185">Reference proteome</keyword>
<reference evidence="3 4" key="1">
    <citation type="submission" date="2016-01" db="EMBL/GenBank/DDBJ databases">
        <title>Genome sequence of Clostridium neopropionicum X4, DSM-3847.</title>
        <authorList>
            <person name="Poehlein A."/>
            <person name="Beck M.H."/>
            <person name="Bengelsdorf F.R."/>
            <person name="Daniel R."/>
            <person name="Duerre P."/>
        </authorList>
    </citation>
    <scope>NUCLEOTIDE SEQUENCE [LARGE SCALE GENOMIC DNA]</scope>
    <source>
        <strain evidence="3 4">DSM-3847</strain>
    </source>
</reference>
<comment type="caution">
    <text evidence="3">The sequence shown here is derived from an EMBL/GenBank/DDBJ whole genome shotgun (WGS) entry which is preliminary data.</text>
</comment>
<accession>A0A136WDA1</accession>
<dbReference type="EMBL" id="LRVM01000007">
    <property type="protein sequence ID" value="KXL52493.1"/>
    <property type="molecule type" value="Genomic_DNA"/>
</dbReference>
<dbReference type="Gene3D" id="3.90.1750.20">
    <property type="entry name" value="Putative Large Serine Recombinase, Chain B, Domain 2"/>
    <property type="match status" value="1"/>
</dbReference>
<dbReference type="PATRIC" id="fig|36847.3.peg.2562"/>
<dbReference type="SUPFAM" id="SSF53041">
    <property type="entry name" value="Resolvase-like"/>
    <property type="match status" value="1"/>
</dbReference>
<evidence type="ECO:0000313" key="4">
    <source>
        <dbReference type="Proteomes" id="UP000070539"/>
    </source>
</evidence>
<dbReference type="PROSITE" id="PS51736">
    <property type="entry name" value="RECOMBINASES_3"/>
    <property type="match status" value="1"/>
</dbReference>
<dbReference type="GO" id="GO:0003677">
    <property type="term" value="F:DNA binding"/>
    <property type="evidence" value="ECO:0007669"/>
    <property type="project" value="InterPro"/>
</dbReference>
<evidence type="ECO:0000313" key="3">
    <source>
        <dbReference type="EMBL" id="KXL52493.1"/>
    </source>
</evidence>
<dbReference type="InterPro" id="IPR038109">
    <property type="entry name" value="DNA_bind_recomb_sf"/>
</dbReference>
<dbReference type="PANTHER" id="PTHR30461:SF23">
    <property type="entry name" value="DNA RECOMBINASE-RELATED"/>
    <property type="match status" value="1"/>
</dbReference>
<dbReference type="Pfam" id="PF00239">
    <property type="entry name" value="Resolvase"/>
    <property type="match status" value="1"/>
</dbReference>